<dbReference type="EMBL" id="JAFJMO010000004">
    <property type="protein sequence ID" value="KAJ8279740.1"/>
    <property type="molecule type" value="Genomic_DNA"/>
</dbReference>
<keyword evidence="3" id="KW-1185">Reference proteome</keyword>
<gene>
    <name evidence="2" type="ORF">COCON_G00068060</name>
</gene>
<comment type="caution">
    <text evidence="2">The sequence shown here is derived from an EMBL/GenBank/DDBJ whole genome shotgun (WGS) entry which is preliminary data.</text>
</comment>
<dbReference type="Proteomes" id="UP001152803">
    <property type="component" value="Unassembled WGS sequence"/>
</dbReference>
<proteinExistence type="predicted"/>
<evidence type="ECO:0000313" key="2">
    <source>
        <dbReference type="EMBL" id="KAJ8279740.1"/>
    </source>
</evidence>
<sequence length="78" mass="8436">MSTFSRRDVLVTAGPPSQPPPSAKKSKAAVTTNHVLLNSVQTNGTAFAQTLPVWGQQQPTSSSCPVILRCCWDRIKLQ</sequence>
<evidence type="ECO:0000313" key="3">
    <source>
        <dbReference type="Proteomes" id="UP001152803"/>
    </source>
</evidence>
<name>A0A9Q1I457_CONCO</name>
<feature type="region of interest" description="Disordered" evidence="1">
    <location>
        <begin position="1"/>
        <end position="25"/>
    </location>
</feature>
<evidence type="ECO:0000256" key="1">
    <source>
        <dbReference type="SAM" id="MobiDB-lite"/>
    </source>
</evidence>
<protein>
    <submittedName>
        <fullName evidence="2">Uncharacterized protein</fullName>
    </submittedName>
</protein>
<dbReference type="AlphaFoldDB" id="A0A9Q1I457"/>
<organism evidence="2 3">
    <name type="scientific">Conger conger</name>
    <name type="common">Conger eel</name>
    <name type="synonym">Muraena conger</name>
    <dbReference type="NCBI Taxonomy" id="82655"/>
    <lineage>
        <taxon>Eukaryota</taxon>
        <taxon>Metazoa</taxon>
        <taxon>Chordata</taxon>
        <taxon>Craniata</taxon>
        <taxon>Vertebrata</taxon>
        <taxon>Euteleostomi</taxon>
        <taxon>Actinopterygii</taxon>
        <taxon>Neopterygii</taxon>
        <taxon>Teleostei</taxon>
        <taxon>Anguilliformes</taxon>
        <taxon>Congridae</taxon>
        <taxon>Conger</taxon>
    </lineage>
</organism>
<reference evidence="2" key="1">
    <citation type="journal article" date="2023" name="Science">
        <title>Genome structures resolve the early diversification of teleost fishes.</title>
        <authorList>
            <person name="Parey E."/>
            <person name="Louis A."/>
            <person name="Montfort J."/>
            <person name="Bouchez O."/>
            <person name="Roques C."/>
            <person name="Iampietro C."/>
            <person name="Lluch J."/>
            <person name="Castinel A."/>
            <person name="Donnadieu C."/>
            <person name="Desvignes T."/>
            <person name="Floi Bucao C."/>
            <person name="Jouanno E."/>
            <person name="Wen M."/>
            <person name="Mejri S."/>
            <person name="Dirks R."/>
            <person name="Jansen H."/>
            <person name="Henkel C."/>
            <person name="Chen W.J."/>
            <person name="Zahm M."/>
            <person name="Cabau C."/>
            <person name="Klopp C."/>
            <person name="Thompson A.W."/>
            <person name="Robinson-Rechavi M."/>
            <person name="Braasch I."/>
            <person name="Lecointre G."/>
            <person name="Bobe J."/>
            <person name="Postlethwait J.H."/>
            <person name="Berthelot C."/>
            <person name="Roest Crollius H."/>
            <person name="Guiguen Y."/>
        </authorList>
    </citation>
    <scope>NUCLEOTIDE SEQUENCE</scope>
    <source>
        <strain evidence="2">Concon-B</strain>
    </source>
</reference>
<accession>A0A9Q1I457</accession>